<evidence type="ECO:0000313" key="3">
    <source>
        <dbReference type="Proteomes" id="UP000267268"/>
    </source>
</evidence>
<sequence length="273" mass="31470">MKRLITSIFLLLFLIACGTPSENEQKTENTETESIFDFFDDEEEIIVKEVPEIDRKVPEIEVLPKQEVEVKKEEVIVEPKEEIEVETEKDEVIITVPEVIVIKSGEVRDLNFDHGLQEVDFQEFSLRVVLSKELRIRKIEISDKERARGLLHRYKTEHSYFDVYDITKAINWSGAGNFAEFGQGFYENSKGVSNGKFGVFAKRRAYSFKAKVAFDQDLNYSNIKKLKSESVTAKNKLEAVRVIFFGKGSLGYRFIYNENEPATVAASKSMYIY</sequence>
<proteinExistence type="predicted"/>
<dbReference type="OrthoDB" id="982520at2"/>
<feature type="chain" id="PRO_5018760144" evidence="1">
    <location>
        <begin position="19"/>
        <end position="273"/>
    </location>
</feature>
<dbReference type="PROSITE" id="PS51257">
    <property type="entry name" value="PROKAR_LIPOPROTEIN"/>
    <property type="match status" value="1"/>
</dbReference>
<dbReference type="KEGG" id="fll:EI427_15815"/>
<accession>A0A3Q9FQF6</accession>
<name>A0A3Q9FQF6_9BACT</name>
<gene>
    <name evidence="2" type="ORF">EI427_15815</name>
</gene>
<organism evidence="2 3">
    <name type="scientific">Flammeovirga pectinis</name>
    <dbReference type="NCBI Taxonomy" id="2494373"/>
    <lineage>
        <taxon>Bacteria</taxon>
        <taxon>Pseudomonadati</taxon>
        <taxon>Bacteroidota</taxon>
        <taxon>Cytophagia</taxon>
        <taxon>Cytophagales</taxon>
        <taxon>Flammeovirgaceae</taxon>
        <taxon>Flammeovirga</taxon>
    </lineage>
</organism>
<feature type="signal peptide" evidence="1">
    <location>
        <begin position="1"/>
        <end position="18"/>
    </location>
</feature>
<protein>
    <submittedName>
        <fullName evidence="2">Uncharacterized protein</fullName>
    </submittedName>
</protein>
<dbReference type="AlphaFoldDB" id="A0A3Q9FQF6"/>
<keyword evidence="3" id="KW-1185">Reference proteome</keyword>
<evidence type="ECO:0000313" key="2">
    <source>
        <dbReference type="EMBL" id="AZQ63638.1"/>
    </source>
</evidence>
<dbReference type="RefSeq" id="WP_126616515.1">
    <property type="nucleotide sequence ID" value="NZ_CP034562.1"/>
</dbReference>
<evidence type="ECO:0000256" key="1">
    <source>
        <dbReference type="SAM" id="SignalP"/>
    </source>
</evidence>
<dbReference type="EMBL" id="CP034562">
    <property type="protein sequence ID" value="AZQ63638.1"/>
    <property type="molecule type" value="Genomic_DNA"/>
</dbReference>
<keyword evidence="1" id="KW-0732">Signal</keyword>
<reference evidence="2 3" key="1">
    <citation type="submission" date="2018-12" db="EMBL/GenBank/DDBJ databases">
        <title>Flammeovirga pectinis sp. nov., isolated from the gut of the Korean scallop, Patinopecten yessoensis.</title>
        <authorList>
            <person name="Bae J.-W."/>
            <person name="Jeong Y.-S."/>
            <person name="Kang W."/>
        </authorList>
    </citation>
    <scope>NUCLEOTIDE SEQUENCE [LARGE SCALE GENOMIC DNA]</scope>
    <source>
        <strain evidence="2 3">L12M1</strain>
    </source>
</reference>
<dbReference type="Proteomes" id="UP000267268">
    <property type="component" value="Chromosome 1"/>
</dbReference>